<protein>
    <recommendedName>
        <fullName evidence="3 7">L-lactate dehydrogenase</fullName>
        <shortName evidence="7">L-LDH</shortName>
        <ecNumber evidence="3 7">1.1.1.27</ecNumber>
    </recommendedName>
</protein>
<dbReference type="Pfam" id="PF02866">
    <property type="entry name" value="Ldh_1_C"/>
    <property type="match status" value="1"/>
</dbReference>
<dbReference type="NCBIfam" id="TIGR01771">
    <property type="entry name" value="L-LDH-NAD"/>
    <property type="match status" value="1"/>
</dbReference>
<feature type="binding site" evidence="7">
    <location>
        <position position="152"/>
    </location>
    <ligand>
        <name>beta-D-fructose 1,6-bisphosphate</name>
        <dbReference type="ChEBI" id="CHEBI:32966"/>
        <note>allosteric activator</note>
    </ligand>
</feature>
<name>A0A6I3SGV6_HELMO</name>
<feature type="binding site" evidence="7 9">
    <location>
        <position position="34"/>
    </location>
    <ligand>
        <name>NAD(+)</name>
        <dbReference type="ChEBI" id="CHEBI:57540"/>
    </ligand>
</feature>
<comment type="subunit">
    <text evidence="7">Homotetramer.</text>
</comment>
<dbReference type="HAMAP" id="MF_00488">
    <property type="entry name" value="Lactate_dehydrog"/>
    <property type="match status" value="1"/>
</dbReference>
<feature type="domain" description="Lactate/malate dehydrogenase N-terminal" evidence="10">
    <location>
        <begin position="3"/>
        <end position="141"/>
    </location>
</feature>
<comment type="activity regulation">
    <text evidence="7">Allosterically activated by fructose 1,6-bisphosphate (FBP).</text>
</comment>
<dbReference type="InterPro" id="IPR015955">
    <property type="entry name" value="Lactate_DH/Glyco_Ohase_4_C"/>
</dbReference>
<evidence type="ECO:0000256" key="2">
    <source>
        <dbReference type="ARBA" id="ARBA00006054"/>
    </source>
</evidence>
<evidence type="ECO:0000256" key="9">
    <source>
        <dbReference type="PIRSR" id="PIRSR000102-3"/>
    </source>
</evidence>
<dbReference type="PANTHER" id="PTHR43128:SF16">
    <property type="entry name" value="L-LACTATE DEHYDROGENASE"/>
    <property type="match status" value="1"/>
</dbReference>
<proteinExistence type="inferred from homology"/>
<feature type="binding site" evidence="7">
    <location>
        <position position="87"/>
    </location>
    <ligand>
        <name>substrate</name>
    </ligand>
</feature>
<keyword evidence="13" id="KW-1185">Reference proteome</keyword>
<dbReference type="GO" id="GO:0005737">
    <property type="term" value="C:cytoplasm"/>
    <property type="evidence" value="ECO:0007669"/>
    <property type="project" value="UniProtKB-SubCell"/>
</dbReference>
<evidence type="ECO:0000259" key="10">
    <source>
        <dbReference type="Pfam" id="PF00056"/>
    </source>
</evidence>
<comment type="subcellular location">
    <subcellularLocation>
        <location evidence="7">Cytoplasm</location>
    </subcellularLocation>
</comment>
<keyword evidence="4 7" id="KW-0560">Oxidoreductase</keyword>
<dbReference type="InterPro" id="IPR036291">
    <property type="entry name" value="NAD(P)-bd_dom_sf"/>
</dbReference>
<comment type="caution">
    <text evidence="7">Lacks conserved residue(s) required for the propagation of feature annotation.</text>
</comment>
<evidence type="ECO:0000256" key="1">
    <source>
        <dbReference type="ARBA" id="ARBA00004843"/>
    </source>
</evidence>
<feature type="binding site" evidence="7">
    <location>
        <begin position="78"/>
        <end position="79"/>
    </location>
    <ligand>
        <name>NAD(+)</name>
        <dbReference type="ChEBI" id="CHEBI:57540"/>
    </ligand>
</feature>
<feature type="binding site" evidence="7">
    <location>
        <position position="81"/>
    </location>
    <ligand>
        <name>substrate</name>
    </ligand>
</feature>
<gene>
    <name evidence="7" type="primary">ldh</name>
    <name evidence="12" type="ORF">GJ688_03625</name>
</gene>
<dbReference type="Pfam" id="PF00056">
    <property type="entry name" value="Ldh_1_N"/>
    <property type="match status" value="1"/>
</dbReference>
<feature type="binding site" evidence="7">
    <location>
        <position position="226"/>
    </location>
    <ligand>
        <name>substrate</name>
    </ligand>
</feature>
<dbReference type="RefSeq" id="WP_170291622.1">
    <property type="nucleotide sequence ID" value="NZ_WNKU01000002.1"/>
</dbReference>
<dbReference type="GO" id="GO:0006096">
    <property type="term" value="P:glycolytic process"/>
    <property type="evidence" value="ECO:0007669"/>
    <property type="project" value="UniProtKB-UniRule"/>
</dbReference>
<keyword evidence="7" id="KW-0597">Phosphoprotein</keyword>
<accession>A0A6I3SGV6</accession>
<dbReference type="PROSITE" id="PS00064">
    <property type="entry name" value="L_LDH"/>
    <property type="match status" value="1"/>
</dbReference>
<feature type="modified residue" description="Phosphotyrosine" evidence="7">
    <location>
        <position position="217"/>
    </location>
</feature>
<feature type="binding site" evidence="7">
    <location>
        <position position="142"/>
    </location>
    <ligand>
        <name>NAD(+)</name>
        <dbReference type="ChEBI" id="CHEBI:57540"/>
    </ligand>
</feature>
<dbReference type="InterPro" id="IPR011304">
    <property type="entry name" value="L-lactate_DH"/>
</dbReference>
<comment type="catalytic activity">
    <reaction evidence="6 7">
        <text>(S)-lactate + NAD(+) = pyruvate + NADH + H(+)</text>
        <dbReference type="Rhea" id="RHEA:23444"/>
        <dbReference type="ChEBI" id="CHEBI:15361"/>
        <dbReference type="ChEBI" id="CHEBI:15378"/>
        <dbReference type="ChEBI" id="CHEBI:16651"/>
        <dbReference type="ChEBI" id="CHEBI:57540"/>
        <dbReference type="ChEBI" id="CHEBI:57945"/>
        <dbReference type="EC" id="1.1.1.27"/>
    </reaction>
</comment>
<keyword evidence="5 7" id="KW-0520">NAD</keyword>
<evidence type="ECO:0000256" key="3">
    <source>
        <dbReference type="ARBA" id="ARBA00012967"/>
    </source>
</evidence>
<feature type="binding site" evidence="7">
    <location>
        <begin position="119"/>
        <end position="122"/>
    </location>
    <ligand>
        <name>substrate</name>
    </ligand>
</feature>
<evidence type="ECO:0000313" key="13">
    <source>
        <dbReference type="Proteomes" id="UP000430670"/>
    </source>
</evidence>
<comment type="function">
    <text evidence="7">Catalyzes the conversion of lactate to pyruvate.</text>
</comment>
<dbReference type="PIRSF" id="PIRSF000102">
    <property type="entry name" value="Lac_mal_DH"/>
    <property type="match status" value="1"/>
</dbReference>
<dbReference type="NCBIfam" id="NF000824">
    <property type="entry name" value="PRK00066.1"/>
    <property type="match status" value="1"/>
</dbReference>
<dbReference type="SUPFAM" id="SSF56327">
    <property type="entry name" value="LDH C-terminal domain-like"/>
    <property type="match status" value="1"/>
</dbReference>
<evidence type="ECO:0000256" key="4">
    <source>
        <dbReference type="ARBA" id="ARBA00023002"/>
    </source>
</evidence>
<comment type="caution">
    <text evidence="12">The sequence shown here is derived from an EMBL/GenBank/DDBJ whole genome shotgun (WGS) entry which is preliminary data.</text>
</comment>
<dbReference type="EC" id="1.1.1.27" evidence="3 7"/>
<feature type="binding site" evidence="9">
    <location>
        <position position="94"/>
    </location>
    <ligand>
        <name>NAD(+)</name>
        <dbReference type="ChEBI" id="CHEBI:57540"/>
    </ligand>
</feature>
<dbReference type="UniPathway" id="UPA00554">
    <property type="reaction ID" value="UER00611"/>
</dbReference>
<organism evidence="12 13">
    <name type="scientific">Heliobacterium mobile</name>
    <name type="common">Heliobacillus mobilis</name>
    <dbReference type="NCBI Taxonomy" id="28064"/>
    <lineage>
        <taxon>Bacteria</taxon>
        <taxon>Bacillati</taxon>
        <taxon>Bacillota</taxon>
        <taxon>Clostridia</taxon>
        <taxon>Eubacteriales</taxon>
        <taxon>Heliobacteriaceae</taxon>
        <taxon>Heliobacterium</taxon>
    </lineage>
</organism>
<feature type="binding site" evidence="7">
    <location>
        <position position="167"/>
    </location>
    <ligand>
        <name>beta-D-fructose 1,6-bisphosphate</name>
        <dbReference type="ChEBI" id="CHEBI:32966"/>
        <note>allosteric activator</note>
    </ligand>
</feature>
<dbReference type="PRINTS" id="PR00086">
    <property type="entry name" value="LLDHDRGNASE"/>
</dbReference>
<keyword evidence="7" id="KW-0021">Allosteric enzyme</keyword>
<evidence type="ECO:0000256" key="5">
    <source>
        <dbReference type="ARBA" id="ARBA00023027"/>
    </source>
</evidence>
<comment type="similarity">
    <text evidence="2 7">Belongs to the LDH/MDH superfamily. LDH family.</text>
</comment>
<dbReference type="Gene3D" id="3.40.50.720">
    <property type="entry name" value="NAD(P)-binding Rossmann-like Domain"/>
    <property type="match status" value="1"/>
</dbReference>
<evidence type="ECO:0000256" key="8">
    <source>
        <dbReference type="PIRSR" id="PIRSR000102-1"/>
    </source>
</evidence>
<feature type="binding site" evidence="7">
    <location>
        <position position="13"/>
    </location>
    <ligand>
        <name>NAD(+)</name>
        <dbReference type="ChEBI" id="CHEBI:57540"/>
    </ligand>
</feature>
<dbReference type="AlphaFoldDB" id="A0A6I3SGV6"/>
<evidence type="ECO:0000259" key="11">
    <source>
        <dbReference type="Pfam" id="PF02866"/>
    </source>
</evidence>
<dbReference type="GO" id="GO:0006089">
    <property type="term" value="P:lactate metabolic process"/>
    <property type="evidence" value="ECO:0007669"/>
    <property type="project" value="TreeGrafter"/>
</dbReference>
<dbReference type="InterPro" id="IPR001557">
    <property type="entry name" value="L-lactate/malate_DH"/>
</dbReference>
<evidence type="ECO:0000256" key="7">
    <source>
        <dbReference type="HAMAP-Rule" id="MF_00488"/>
    </source>
</evidence>
<dbReference type="InterPro" id="IPR022383">
    <property type="entry name" value="Lactate/malate_DH_C"/>
</dbReference>
<feature type="domain" description="Lactate/malate dehydrogenase C-terminal" evidence="11">
    <location>
        <begin position="144"/>
        <end position="305"/>
    </location>
</feature>
<dbReference type="InterPro" id="IPR001236">
    <property type="entry name" value="Lactate/malate_DH_N"/>
</dbReference>
<feature type="binding site" evidence="7">
    <location>
        <position position="39"/>
    </location>
    <ligand>
        <name>NAD(+)</name>
        <dbReference type="ChEBI" id="CHEBI:57540"/>
    </ligand>
</feature>
<dbReference type="Proteomes" id="UP000430670">
    <property type="component" value="Unassembled WGS sequence"/>
</dbReference>
<feature type="binding site" evidence="7 9">
    <location>
        <begin position="117"/>
        <end position="119"/>
    </location>
    <ligand>
        <name>NAD(+)</name>
        <dbReference type="ChEBI" id="CHEBI:57540"/>
    </ligand>
</feature>
<reference evidence="12 13" key="1">
    <citation type="submission" date="2019-11" db="EMBL/GenBank/DDBJ databases">
        <title>Whole-genome sequence of a the green, strictly anaerobic photosynthetic bacterium Heliobacillus mobilis DSM 6151.</title>
        <authorList>
            <person name="Kyndt J.A."/>
            <person name="Meyer T.E."/>
        </authorList>
    </citation>
    <scope>NUCLEOTIDE SEQUENCE [LARGE SCALE GENOMIC DNA]</scope>
    <source>
        <strain evidence="12 13">DSM 6151</strain>
    </source>
</reference>
<dbReference type="EMBL" id="WNKU01000002">
    <property type="protein sequence ID" value="MTV48070.1"/>
    <property type="molecule type" value="Genomic_DNA"/>
</dbReference>
<keyword evidence="7" id="KW-0963">Cytoplasm</keyword>
<comment type="pathway">
    <text evidence="1 7">Fermentation; pyruvate fermentation to lactate; (S)-lactate from pyruvate: step 1/1.</text>
</comment>
<dbReference type="FunFam" id="3.40.50.720:FF:000018">
    <property type="entry name" value="Malate dehydrogenase"/>
    <property type="match status" value="1"/>
</dbReference>
<dbReference type="PANTHER" id="PTHR43128">
    <property type="entry name" value="L-2-HYDROXYCARBOXYLATE DEHYDROGENASE (NAD(P)(+))"/>
    <property type="match status" value="1"/>
</dbReference>
<sequence length="309" mass="33288">MDVRISIIGTGLVGSSTAFALLSAGTASELVLVDIDRQKAEGDAMDLNHGVSFVSPVQVRAGDFSDCKGSRIVIYAAGANQKPGETRLDLAARNVSILKDTIPKLQKACPDAIFLIVANPVDILTYAALKESGLPPHQIIGSGTVLDSSRFRFLLSQHFGVDARNVHAYIVGEHGDTEVPLWSLANIGGADLHHIDFFGKAPLDRQAIFNDVKNAAYQIIERKGATFYGIALAVRRICETILRDEHSVLTVSSRVNGLYGINDVCLSLPCLVTATGRETILDLPLSFEEERSLRDSASSLRAVLNDLGY</sequence>
<evidence type="ECO:0000313" key="12">
    <source>
        <dbReference type="EMBL" id="MTV48070.1"/>
    </source>
</evidence>
<dbReference type="InterPro" id="IPR018177">
    <property type="entry name" value="L-lactate_DH_AS"/>
</dbReference>
<feature type="binding site" evidence="7">
    <location>
        <begin position="147"/>
        <end position="150"/>
    </location>
    <ligand>
        <name>substrate</name>
    </ligand>
</feature>
<feature type="active site" description="Proton acceptor" evidence="7 8">
    <location>
        <position position="174"/>
    </location>
</feature>
<dbReference type="CDD" id="cd05292">
    <property type="entry name" value="LDH_2"/>
    <property type="match status" value="1"/>
</dbReference>
<evidence type="ECO:0000256" key="6">
    <source>
        <dbReference type="ARBA" id="ARBA00049258"/>
    </source>
</evidence>
<dbReference type="Gene3D" id="3.90.110.10">
    <property type="entry name" value="Lactate dehydrogenase/glycoside hydrolase, family 4, C-terminal"/>
    <property type="match status" value="1"/>
</dbReference>
<dbReference type="GO" id="GO:0004459">
    <property type="term" value="F:L-lactate dehydrogenase (NAD+) activity"/>
    <property type="evidence" value="ECO:0007669"/>
    <property type="project" value="UniProtKB-UniRule"/>
</dbReference>
<dbReference type="SUPFAM" id="SSF51735">
    <property type="entry name" value="NAD(P)-binding Rossmann-fold domains"/>
    <property type="match status" value="1"/>
</dbReference>
<feature type="binding site" evidence="9">
    <location>
        <begin position="9"/>
        <end position="14"/>
    </location>
    <ligand>
        <name>NAD(+)</name>
        <dbReference type="ChEBI" id="CHEBI:57540"/>
    </ligand>
</feature>